<evidence type="ECO:0000256" key="11">
    <source>
        <dbReference type="PIRSR" id="PIRSR602401-1"/>
    </source>
</evidence>
<keyword evidence="4 13" id="KW-0812">Transmembrane</keyword>
<gene>
    <name evidence="14" type="ORF">SI8410_07009783</name>
</gene>
<name>A0A7I8KMT2_SPIIN</name>
<evidence type="ECO:0000256" key="2">
    <source>
        <dbReference type="ARBA" id="ARBA00010617"/>
    </source>
</evidence>
<comment type="cofactor">
    <cofactor evidence="11">
        <name>heme</name>
        <dbReference type="ChEBI" id="CHEBI:30413"/>
    </cofactor>
</comment>
<protein>
    <submittedName>
        <fullName evidence="14">Uncharacterized protein</fullName>
    </submittedName>
</protein>
<proteinExistence type="inferred from homology"/>
<sequence length="522" mass="58574">MAGGRFLVDGVGWGGWAAGVLLLGWVLRTLRWVWWTPRSTERKLRAQGIDGTSYRFLFGDIRETMRLTREAKSKPMPFSHDIPPRVLPFHHQIVKTYGKVSMTWLGVSPRVIIADPLLIREVLLNKSGHIGKPKLGPLGQLLVGGLLGYDGEKWAMHRKIINPAFHVEKLKRMLPAFSYCCAELVRRWESLLNPEGSCEVDVWLELQNFTRDVISRTAFGSSFEKGRRIFQLQDEQAELALQSLQNFQIPGYREVDREMEDLLREIIARREKALRQAAPGAATGDDDLLGLLLQSNQVGFQEDGTSRGVARMTTEEVIEECKLFYFAGQETTSILLTWAMVALAMHPSWQDRARAEVLQVFGREKPDFDRLSQLKIVTMVLHEVLRLYPPVLFLSRITRAATTVGEYSLPAGVQLQLAVLLVQHDPEYWGDDAGDFNPERFAEGVSRASKNQSPAAGTAFFPFGGGVRVCVGQGFAMVEAKMGLVSILQSFSFELSPAYTHAPSVVMTLQPQHGAQVILRRL</sequence>
<dbReference type="GO" id="GO:0004497">
    <property type="term" value="F:monooxygenase activity"/>
    <property type="evidence" value="ECO:0007669"/>
    <property type="project" value="UniProtKB-KW"/>
</dbReference>
<dbReference type="Gene3D" id="1.10.630.10">
    <property type="entry name" value="Cytochrome P450"/>
    <property type="match status" value="1"/>
</dbReference>
<feature type="binding site" description="axial binding residue" evidence="11">
    <location>
        <position position="470"/>
    </location>
    <ligand>
        <name>heme</name>
        <dbReference type="ChEBI" id="CHEBI:30413"/>
    </ligand>
    <ligandPart>
        <name>Fe</name>
        <dbReference type="ChEBI" id="CHEBI:18248"/>
    </ligandPart>
</feature>
<dbReference type="Pfam" id="PF00067">
    <property type="entry name" value="p450"/>
    <property type="match status" value="1"/>
</dbReference>
<dbReference type="PANTHER" id="PTHR24282:SF255">
    <property type="entry name" value="CYTOCHROME P450 72A11-RELATED"/>
    <property type="match status" value="1"/>
</dbReference>
<dbReference type="SUPFAM" id="SSF48264">
    <property type="entry name" value="Cytochrome P450"/>
    <property type="match status" value="1"/>
</dbReference>
<evidence type="ECO:0000256" key="5">
    <source>
        <dbReference type="ARBA" id="ARBA00022723"/>
    </source>
</evidence>
<evidence type="ECO:0000256" key="1">
    <source>
        <dbReference type="ARBA" id="ARBA00004370"/>
    </source>
</evidence>
<dbReference type="OrthoDB" id="1470350at2759"/>
<accession>A0A7I8KMT2</accession>
<dbReference type="EMBL" id="LR746270">
    <property type="protein sequence ID" value="CAA7399113.1"/>
    <property type="molecule type" value="Genomic_DNA"/>
</dbReference>
<keyword evidence="6 13" id="KW-1133">Transmembrane helix</keyword>
<dbReference type="GO" id="GO:0020037">
    <property type="term" value="F:heme binding"/>
    <property type="evidence" value="ECO:0007669"/>
    <property type="project" value="InterPro"/>
</dbReference>
<evidence type="ECO:0000256" key="9">
    <source>
        <dbReference type="ARBA" id="ARBA00023033"/>
    </source>
</evidence>
<keyword evidence="5 11" id="KW-0479">Metal-binding</keyword>
<evidence type="ECO:0000256" key="12">
    <source>
        <dbReference type="RuleBase" id="RU000461"/>
    </source>
</evidence>
<dbReference type="AlphaFoldDB" id="A0A7I8KMT2"/>
<keyword evidence="9 12" id="KW-0503">Monooxygenase</keyword>
<dbReference type="PRINTS" id="PR00463">
    <property type="entry name" value="EP450I"/>
</dbReference>
<dbReference type="InterPro" id="IPR036396">
    <property type="entry name" value="Cyt_P450_sf"/>
</dbReference>
<comment type="subcellular location">
    <subcellularLocation>
        <location evidence="1">Membrane</location>
    </subcellularLocation>
</comment>
<dbReference type="Proteomes" id="UP000663760">
    <property type="component" value="Chromosome 7"/>
</dbReference>
<dbReference type="InterPro" id="IPR002401">
    <property type="entry name" value="Cyt_P450_E_grp-I"/>
</dbReference>
<keyword evidence="10 13" id="KW-0472">Membrane</keyword>
<comment type="similarity">
    <text evidence="2 12">Belongs to the cytochrome P450 family.</text>
</comment>
<evidence type="ECO:0000256" key="8">
    <source>
        <dbReference type="ARBA" id="ARBA00023004"/>
    </source>
</evidence>
<dbReference type="GO" id="GO:0006629">
    <property type="term" value="P:lipid metabolic process"/>
    <property type="evidence" value="ECO:0007669"/>
    <property type="project" value="UniProtKB-ARBA"/>
</dbReference>
<dbReference type="InterPro" id="IPR001128">
    <property type="entry name" value="Cyt_P450"/>
</dbReference>
<dbReference type="InterPro" id="IPR050665">
    <property type="entry name" value="Cytochrome_P450_Monooxygen"/>
</dbReference>
<dbReference type="PRINTS" id="PR00385">
    <property type="entry name" value="P450"/>
</dbReference>
<evidence type="ECO:0000313" key="15">
    <source>
        <dbReference type="Proteomes" id="UP000663760"/>
    </source>
</evidence>
<reference evidence="14" key="1">
    <citation type="submission" date="2020-02" db="EMBL/GenBank/DDBJ databases">
        <authorList>
            <person name="Scholz U."/>
            <person name="Mascher M."/>
            <person name="Fiebig A."/>
        </authorList>
    </citation>
    <scope>NUCLEOTIDE SEQUENCE</scope>
</reference>
<dbReference type="GO" id="GO:0016020">
    <property type="term" value="C:membrane"/>
    <property type="evidence" value="ECO:0007669"/>
    <property type="project" value="UniProtKB-SubCell"/>
</dbReference>
<dbReference type="GO" id="GO:0016705">
    <property type="term" value="F:oxidoreductase activity, acting on paired donors, with incorporation or reduction of molecular oxygen"/>
    <property type="evidence" value="ECO:0007669"/>
    <property type="project" value="InterPro"/>
</dbReference>
<evidence type="ECO:0000256" key="6">
    <source>
        <dbReference type="ARBA" id="ARBA00022989"/>
    </source>
</evidence>
<dbReference type="PROSITE" id="PS00086">
    <property type="entry name" value="CYTOCHROME_P450"/>
    <property type="match status" value="1"/>
</dbReference>
<evidence type="ECO:0000313" key="14">
    <source>
        <dbReference type="EMBL" id="CAA7399113.1"/>
    </source>
</evidence>
<dbReference type="InterPro" id="IPR017972">
    <property type="entry name" value="Cyt_P450_CS"/>
</dbReference>
<evidence type="ECO:0000256" key="10">
    <source>
        <dbReference type="ARBA" id="ARBA00023136"/>
    </source>
</evidence>
<evidence type="ECO:0000256" key="7">
    <source>
        <dbReference type="ARBA" id="ARBA00023002"/>
    </source>
</evidence>
<evidence type="ECO:0000256" key="4">
    <source>
        <dbReference type="ARBA" id="ARBA00022692"/>
    </source>
</evidence>
<keyword evidence="7 12" id="KW-0560">Oxidoreductase</keyword>
<evidence type="ECO:0000256" key="13">
    <source>
        <dbReference type="SAM" id="Phobius"/>
    </source>
</evidence>
<keyword evidence="3 11" id="KW-0349">Heme</keyword>
<organism evidence="14 15">
    <name type="scientific">Spirodela intermedia</name>
    <name type="common">Intermediate duckweed</name>
    <dbReference type="NCBI Taxonomy" id="51605"/>
    <lineage>
        <taxon>Eukaryota</taxon>
        <taxon>Viridiplantae</taxon>
        <taxon>Streptophyta</taxon>
        <taxon>Embryophyta</taxon>
        <taxon>Tracheophyta</taxon>
        <taxon>Spermatophyta</taxon>
        <taxon>Magnoliopsida</taxon>
        <taxon>Liliopsida</taxon>
        <taxon>Araceae</taxon>
        <taxon>Lemnoideae</taxon>
        <taxon>Spirodela</taxon>
    </lineage>
</organism>
<evidence type="ECO:0000256" key="3">
    <source>
        <dbReference type="ARBA" id="ARBA00022617"/>
    </source>
</evidence>
<keyword evidence="15" id="KW-1185">Reference proteome</keyword>
<feature type="transmembrane region" description="Helical" evidence="13">
    <location>
        <begin position="13"/>
        <end position="34"/>
    </location>
</feature>
<keyword evidence="8 11" id="KW-0408">Iron</keyword>
<dbReference type="GO" id="GO:0005506">
    <property type="term" value="F:iron ion binding"/>
    <property type="evidence" value="ECO:0007669"/>
    <property type="project" value="InterPro"/>
</dbReference>
<dbReference type="PANTHER" id="PTHR24282">
    <property type="entry name" value="CYTOCHROME P450 FAMILY MEMBER"/>
    <property type="match status" value="1"/>
</dbReference>